<evidence type="ECO:0000259" key="10">
    <source>
        <dbReference type="PROSITE" id="PS50928"/>
    </source>
</evidence>
<keyword evidence="6 9" id="KW-0812">Transmembrane</keyword>
<keyword evidence="5 9" id="KW-1003">Cell membrane</keyword>
<comment type="subcellular location">
    <subcellularLocation>
        <location evidence="9">Cell inner membrane</location>
        <topology evidence="9">Multi-pass membrane protein</topology>
    </subcellularLocation>
    <subcellularLocation>
        <location evidence="1">Cell membrane</location>
        <topology evidence="1">Multi-pass membrane protein</topology>
    </subcellularLocation>
</comment>
<organism evidence="11">
    <name type="scientific">Anaplasma marginale</name>
    <dbReference type="NCBI Taxonomy" id="770"/>
    <lineage>
        <taxon>Bacteria</taxon>
        <taxon>Pseudomonadati</taxon>
        <taxon>Pseudomonadota</taxon>
        <taxon>Alphaproteobacteria</taxon>
        <taxon>Rickettsiales</taxon>
        <taxon>Anaplasmataceae</taxon>
        <taxon>Anaplasma</taxon>
    </lineage>
</organism>
<evidence type="ECO:0000256" key="3">
    <source>
        <dbReference type="ARBA" id="ARBA00016864"/>
    </source>
</evidence>
<keyword evidence="8 9" id="KW-0472">Membrane</keyword>
<dbReference type="RefSeq" id="WP_010265025.1">
    <property type="nucleotide sequence ID" value="NZ_CP023730.1"/>
</dbReference>
<dbReference type="NCBIfam" id="TIGR00974">
    <property type="entry name" value="3a0107s02c"/>
    <property type="match status" value="1"/>
</dbReference>
<dbReference type="GO" id="GO:0005315">
    <property type="term" value="F:phosphate transmembrane transporter activity"/>
    <property type="evidence" value="ECO:0007669"/>
    <property type="project" value="InterPro"/>
</dbReference>
<feature type="transmembrane region" description="Helical" evidence="9">
    <location>
        <begin position="267"/>
        <end position="292"/>
    </location>
</feature>
<dbReference type="AlphaFoldDB" id="A0A643CN58"/>
<comment type="similarity">
    <text evidence="2 9">Belongs to the binding-protein-dependent transport system permease family. CysTW subfamily.</text>
</comment>
<dbReference type="Pfam" id="PF00528">
    <property type="entry name" value="BPD_transp_1"/>
    <property type="match status" value="1"/>
</dbReference>
<name>A0A643CN58_ANAMA</name>
<proteinExistence type="inferred from homology"/>
<evidence type="ECO:0000256" key="2">
    <source>
        <dbReference type="ARBA" id="ARBA00007069"/>
    </source>
</evidence>
<protein>
    <recommendedName>
        <fullName evidence="3 9">Phosphate transport system permease protein PstA</fullName>
    </recommendedName>
</protein>
<keyword evidence="4" id="KW-0813">Transport</keyword>
<keyword evidence="7 9" id="KW-1133">Transmembrane helix</keyword>
<dbReference type="PROSITE" id="PS50928">
    <property type="entry name" value="ABC_TM1"/>
    <property type="match status" value="1"/>
</dbReference>
<evidence type="ECO:0000256" key="6">
    <source>
        <dbReference type="ARBA" id="ARBA00022692"/>
    </source>
</evidence>
<dbReference type="PANTHER" id="PTHR43470">
    <property type="entry name" value="PHOSPHATE TRANSPORT SYSTEM PERMEASE PROTEIN PSTA-RELATED"/>
    <property type="match status" value="1"/>
</dbReference>
<dbReference type="EMBL" id="VTCY01000003">
    <property type="protein sequence ID" value="KAB0452349.1"/>
    <property type="molecule type" value="Genomic_DNA"/>
</dbReference>
<reference evidence="11" key="1">
    <citation type="submission" date="2019-08" db="EMBL/GenBank/DDBJ databases">
        <authorList>
            <person name="Amaro Estrada I."/>
            <person name="Quiroz Castaneda R.E."/>
            <person name="Martinez Ocampo F."/>
            <person name="Rodriguez Camarillo S.D."/>
        </authorList>
    </citation>
    <scope>NUCLEOTIDE SEQUENCE</scope>
    <source>
        <strain evidence="11">MEX-30-184-02</strain>
    </source>
</reference>
<dbReference type="InterPro" id="IPR005672">
    <property type="entry name" value="Phosphate_PstA"/>
</dbReference>
<dbReference type="Gene3D" id="1.10.3720.10">
    <property type="entry name" value="MetI-like"/>
    <property type="match status" value="1"/>
</dbReference>
<dbReference type="GO" id="GO:0035435">
    <property type="term" value="P:phosphate ion transmembrane transport"/>
    <property type="evidence" value="ECO:0007669"/>
    <property type="project" value="InterPro"/>
</dbReference>
<feature type="transmembrane region" description="Helical" evidence="9">
    <location>
        <begin position="456"/>
        <end position="478"/>
    </location>
</feature>
<dbReference type="Pfam" id="PF11812">
    <property type="entry name" value="DUF3333"/>
    <property type="match status" value="1"/>
</dbReference>
<gene>
    <name evidence="11" type="primary">pstA</name>
    <name evidence="11" type="ORF">FY207_01655</name>
</gene>
<dbReference type="CDD" id="cd06261">
    <property type="entry name" value="TM_PBP2"/>
    <property type="match status" value="1"/>
</dbReference>
<feature type="transmembrane region" description="Helical" evidence="9">
    <location>
        <begin position="313"/>
        <end position="332"/>
    </location>
</feature>
<dbReference type="PANTHER" id="PTHR43470:SF3">
    <property type="entry name" value="PHOSPHATE TRANSPORT SYSTEM PERMEASE PROTEIN PSTA-RELATED"/>
    <property type="match status" value="1"/>
</dbReference>
<evidence type="ECO:0000313" key="11">
    <source>
        <dbReference type="EMBL" id="KAB0452349.1"/>
    </source>
</evidence>
<comment type="caution">
    <text evidence="9">Lacks conserved residue(s) required for the propagation of feature annotation.</text>
</comment>
<dbReference type="GO" id="GO:0005886">
    <property type="term" value="C:plasma membrane"/>
    <property type="evidence" value="ECO:0007669"/>
    <property type="project" value="UniProtKB-SubCell"/>
</dbReference>
<evidence type="ECO:0000256" key="5">
    <source>
        <dbReference type="ARBA" id="ARBA00022475"/>
    </source>
</evidence>
<dbReference type="SUPFAM" id="SSF161098">
    <property type="entry name" value="MetI-like"/>
    <property type="match status" value="1"/>
</dbReference>
<sequence>MHATQVRRKAIGGGRKRIAYYMRIAVVGRRICLYIHKILCNGVAKHVALARLLLGWLLGRGSSPTLSFGAVFMNKDLTKLLKHHRTSVRVFIRSKKDRLLSVLSLGALGISVGMLVLVLCSIVNNGYKALTTTKILLSFDQIEHIDPGDSGFRDVCIQHIQGALEKIVQNSVDLSNPETRRIAHSIISETAHYNFAHLIEKGTSLSNASVWFNASSDFVSSTPGSNEVYDAIMRKLVAENRIKRFFNSALFTNSHSKVPESAGITGALIGSLLTIIVCLALAIPVGVMSGICMQELLKRGKLASMIEVSINNLSSVPSIIFGVLGLIVYLNIFGVPRSSALAGGMTLSIMILPNLIISTRQAFAAVPESVKQAAFALGASEMQVIMHHSLPIALPTVVQGVMVSVARMIGESSPLIMIGMVAFVVDLPRTFLDPASVLPVQIYIWANNSNIEFTKISAIAILALLVILLILNMIADLIRKRFDHFSF</sequence>
<accession>A0A643CN58</accession>
<dbReference type="GeneID" id="7398050"/>
<feature type="transmembrane region" description="Helical" evidence="9">
    <location>
        <begin position="99"/>
        <end position="124"/>
    </location>
</feature>
<comment type="caution">
    <text evidence="11">The sequence shown here is derived from an EMBL/GenBank/DDBJ whole genome shotgun (WGS) entry which is preliminary data.</text>
</comment>
<evidence type="ECO:0000256" key="9">
    <source>
        <dbReference type="RuleBase" id="RU363043"/>
    </source>
</evidence>
<evidence type="ECO:0000256" key="7">
    <source>
        <dbReference type="ARBA" id="ARBA00022989"/>
    </source>
</evidence>
<evidence type="ECO:0000256" key="4">
    <source>
        <dbReference type="ARBA" id="ARBA00022448"/>
    </source>
</evidence>
<dbReference type="InterPro" id="IPR035906">
    <property type="entry name" value="MetI-like_sf"/>
</dbReference>
<dbReference type="InterPro" id="IPR000515">
    <property type="entry name" value="MetI-like"/>
</dbReference>
<feature type="transmembrane region" description="Helical" evidence="9">
    <location>
        <begin position="338"/>
        <end position="357"/>
    </location>
</feature>
<evidence type="ECO:0000256" key="1">
    <source>
        <dbReference type="ARBA" id="ARBA00004651"/>
    </source>
</evidence>
<dbReference type="InterPro" id="IPR024573">
    <property type="entry name" value="DUF3333"/>
</dbReference>
<evidence type="ECO:0000256" key="8">
    <source>
        <dbReference type="ARBA" id="ARBA00023136"/>
    </source>
</evidence>
<feature type="domain" description="ABC transmembrane type-1" evidence="10">
    <location>
        <begin position="268"/>
        <end position="474"/>
    </location>
</feature>